<dbReference type="GO" id="GO:0016757">
    <property type="term" value="F:glycosyltransferase activity"/>
    <property type="evidence" value="ECO:0007669"/>
    <property type="project" value="InterPro"/>
</dbReference>
<gene>
    <name evidence="3" type="ORF">JF537_11945</name>
</gene>
<evidence type="ECO:0000256" key="1">
    <source>
        <dbReference type="SAM" id="MobiDB-lite"/>
    </source>
</evidence>
<accession>A0A8I1MG83</accession>
<dbReference type="SUPFAM" id="SSF53756">
    <property type="entry name" value="UDP-Glycosyltransferase/glycogen phosphorylase"/>
    <property type="match status" value="1"/>
</dbReference>
<evidence type="ECO:0000313" key="4">
    <source>
        <dbReference type="Proteomes" id="UP000664578"/>
    </source>
</evidence>
<organism evidence="3 4">
    <name type="scientific">Priestia flexa</name>
    <dbReference type="NCBI Taxonomy" id="86664"/>
    <lineage>
        <taxon>Bacteria</taxon>
        <taxon>Bacillati</taxon>
        <taxon>Bacillota</taxon>
        <taxon>Bacilli</taxon>
        <taxon>Bacillales</taxon>
        <taxon>Bacillaceae</taxon>
        <taxon>Priestia</taxon>
    </lineage>
</organism>
<dbReference type="Pfam" id="PF13385">
    <property type="entry name" value="Laminin_G_3"/>
    <property type="match status" value="1"/>
</dbReference>
<keyword evidence="3" id="KW-0808">Transferase</keyword>
<dbReference type="Gene3D" id="2.60.120.200">
    <property type="match status" value="1"/>
</dbReference>
<evidence type="ECO:0000313" key="3">
    <source>
        <dbReference type="EMBL" id="MBN8252281.1"/>
    </source>
</evidence>
<dbReference type="InterPro" id="IPR001296">
    <property type="entry name" value="Glyco_trans_1"/>
</dbReference>
<name>A0A8I1MG83_9BACI</name>
<dbReference type="AlphaFoldDB" id="A0A8I1MG83"/>
<comment type="caution">
    <text evidence="3">The sequence shown here is derived from an EMBL/GenBank/DDBJ whole genome shotgun (WGS) entry which is preliminary data.</text>
</comment>
<dbReference type="InterPro" id="IPR013320">
    <property type="entry name" value="ConA-like_dom_sf"/>
</dbReference>
<dbReference type="CDD" id="cd03801">
    <property type="entry name" value="GT4_PimA-like"/>
    <property type="match status" value="1"/>
</dbReference>
<dbReference type="SUPFAM" id="SSF49899">
    <property type="entry name" value="Concanavalin A-like lectins/glucanases"/>
    <property type="match status" value="1"/>
</dbReference>
<reference evidence="3" key="1">
    <citation type="submission" date="2020-12" db="EMBL/GenBank/DDBJ databases">
        <title>PHA producing bacteria isolated from mangrove.</title>
        <authorList>
            <person name="Zheng W."/>
            <person name="Yu S."/>
            <person name="Huang Y."/>
        </authorList>
    </citation>
    <scope>NUCLEOTIDE SEQUENCE</scope>
    <source>
        <strain evidence="3">GN22-4</strain>
    </source>
</reference>
<dbReference type="Gene3D" id="3.40.50.2000">
    <property type="entry name" value="Glycogen Phosphorylase B"/>
    <property type="match status" value="2"/>
</dbReference>
<dbReference type="Pfam" id="PF00534">
    <property type="entry name" value="Glycos_transf_1"/>
    <property type="match status" value="1"/>
</dbReference>
<dbReference type="PANTHER" id="PTHR12526">
    <property type="entry name" value="GLYCOSYLTRANSFERASE"/>
    <property type="match status" value="1"/>
</dbReference>
<dbReference type="EMBL" id="JAEMWV010000005">
    <property type="protein sequence ID" value="MBN8252281.1"/>
    <property type="molecule type" value="Genomic_DNA"/>
</dbReference>
<evidence type="ECO:0000259" key="2">
    <source>
        <dbReference type="Pfam" id="PF00534"/>
    </source>
</evidence>
<dbReference type="RefSeq" id="WP_119542699.1">
    <property type="nucleotide sequence ID" value="NZ_CM125968.1"/>
</dbReference>
<protein>
    <submittedName>
        <fullName evidence="3">Glycosyltransferase</fullName>
    </submittedName>
</protein>
<sequence>MLHSSYASFSGSEQLKADPPTSVPISNTFTIEFWVRPSKEQFLENEARSGISTFKNQPFVIAPDDDQVLNNTEASVAISVGTNGISIYEVGKNHFTPTLVFPCVVEEWTHLALVYHNRIPSLYMNGKFVKKGILSRRRKVVPHFCFGGHPSYGYFQGDLQEVRLWNIVRTEPLIQAFFQKTIEHVEDHMIRYWPLCKETTAQPVIKASFPTTVTPVDSDRKKLLFTFYIPSGGVETLNRQRFYALSESDIQCDFLYTQSGTGLQNKVNASVFVTNEDVKIKEIISKGSYDAIIVNTDYLLLKRLRHLGYKGHLIYEVQGLGTDKEYTNAYLKGHAHSYIKNYSDAILYPNTPHLINAFQQYFSSKSQFCFHNCFDTRQFHYQPLPKHPTPIIGWVGRLEDNKNWRDFLRIGADIIKHSSDIKLWMFEDNTLSTPTEREAFERLLDQLNLRSHLTIYANQPHAKMAEYFSTIGDSGGFLCSTSKVEGFGYAVLEAMVCRCPVLSTDSDGVKSFIIHNQTGKFFTLGNIEEAVREGIELLTDKALRETIRNQGITHIIQHFSPQEYAVHFKQMLSQL</sequence>
<dbReference type="Proteomes" id="UP000664578">
    <property type="component" value="Unassembled WGS sequence"/>
</dbReference>
<feature type="region of interest" description="Disordered" evidence="1">
    <location>
        <begin position="1"/>
        <end position="21"/>
    </location>
</feature>
<proteinExistence type="predicted"/>
<dbReference type="GeneID" id="93684829"/>
<feature type="compositionally biased region" description="Polar residues" evidence="1">
    <location>
        <begin position="1"/>
        <end position="13"/>
    </location>
</feature>
<feature type="domain" description="Glycosyl transferase family 1" evidence="2">
    <location>
        <begin position="382"/>
        <end position="551"/>
    </location>
</feature>